<feature type="transmembrane region" description="Helical" evidence="1">
    <location>
        <begin position="20"/>
        <end position="39"/>
    </location>
</feature>
<evidence type="ECO:0000313" key="3">
    <source>
        <dbReference type="Proteomes" id="UP001501237"/>
    </source>
</evidence>
<keyword evidence="1" id="KW-1133">Transmembrane helix</keyword>
<evidence type="ECO:0000256" key="1">
    <source>
        <dbReference type="SAM" id="Phobius"/>
    </source>
</evidence>
<organism evidence="2 3">
    <name type="scientific">Actinocorallia longicatena</name>
    <dbReference type="NCBI Taxonomy" id="111803"/>
    <lineage>
        <taxon>Bacteria</taxon>
        <taxon>Bacillati</taxon>
        <taxon>Actinomycetota</taxon>
        <taxon>Actinomycetes</taxon>
        <taxon>Streptosporangiales</taxon>
        <taxon>Thermomonosporaceae</taxon>
        <taxon>Actinocorallia</taxon>
    </lineage>
</organism>
<dbReference type="EMBL" id="BAAAUV010000025">
    <property type="protein sequence ID" value="GAA3233817.1"/>
    <property type="molecule type" value="Genomic_DNA"/>
</dbReference>
<feature type="transmembrane region" description="Helical" evidence="1">
    <location>
        <begin position="51"/>
        <end position="72"/>
    </location>
</feature>
<dbReference type="Proteomes" id="UP001501237">
    <property type="component" value="Unassembled WGS sequence"/>
</dbReference>
<protein>
    <submittedName>
        <fullName evidence="2">Uncharacterized protein</fullName>
    </submittedName>
</protein>
<keyword evidence="1" id="KW-0812">Transmembrane</keyword>
<gene>
    <name evidence="2" type="ORF">GCM10010468_66580</name>
</gene>
<keyword evidence="1" id="KW-0472">Membrane</keyword>
<name>A0ABP6QK41_9ACTN</name>
<reference evidence="3" key="1">
    <citation type="journal article" date="2019" name="Int. J. Syst. Evol. Microbiol.">
        <title>The Global Catalogue of Microorganisms (GCM) 10K type strain sequencing project: providing services to taxonomists for standard genome sequencing and annotation.</title>
        <authorList>
            <consortium name="The Broad Institute Genomics Platform"/>
            <consortium name="The Broad Institute Genome Sequencing Center for Infectious Disease"/>
            <person name="Wu L."/>
            <person name="Ma J."/>
        </authorList>
    </citation>
    <scope>NUCLEOTIDE SEQUENCE [LARGE SCALE GENOMIC DNA]</scope>
    <source>
        <strain evidence="3">JCM 9377</strain>
    </source>
</reference>
<proteinExistence type="predicted"/>
<sequence>MFLVLPAAVVLTFWQGTLWAAWPALVVGLLGVILTPVALYRVESAGTRVPWWGYLGMGALTCKFLGESWLFVT</sequence>
<comment type="caution">
    <text evidence="2">The sequence shown here is derived from an EMBL/GenBank/DDBJ whole genome shotgun (WGS) entry which is preliminary data.</text>
</comment>
<evidence type="ECO:0000313" key="2">
    <source>
        <dbReference type="EMBL" id="GAA3233817.1"/>
    </source>
</evidence>
<accession>A0ABP6QK41</accession>
<keyword evidence="3" id="KW-1185">Reference proteome</keyword>